<evidence type="ECO:0000313" key="4">
    <source>
        <dbReference type="Proteomes" id="UP000014160"/>
    </source>
</evidence>
<dbReference type="OrthoDB" id="2194764at2"/>
<dbReference type="AlphaFoldDB" id="R2XQC9"/>
<organism evidence="1 3">
    <name type="scientific">Enterococcus gilvus ATCC BAA-350</name>
    <dbReference type="NCBI Taxonomy" id="1158614"/>
    <lineage>
        <taxon>Bacteria</taxon>
        <taxon>Bacillati</taxon>
        <taxon>Bacillota</taxon>
        <taxon>Bacilli</taxon>
        <taxon>Lactobacillales</taxon>
        <taxon>Enterococcaceae</taxon>
        <taxon>Enterococcus</taxon>
    </lineage>
</organism>
<reference evidence="1 3" key="1">
    <citation type="submission" date="2013-02" db="EMBL/GenBank/DDBJ databases">
        <title>The Genome Sequence of Enterococcus gilvus ATCC BAA-350.</title>
        <authorList>
            <consortium name="The Broad Institute Genome Sequencing Platform"/>
            <consortium name="The Broad Institute Genome Sequencing Center for Infectious Disease"/>
            <person name="Earl A.M."/>
            <person name="Gilmore M.S."/>
            <person name="Lebreton F."/>
            <person name="Walker B."/>
            <person name="Young S.K."/>
            <person name="Zeng Q."/>
            <person name="Gargeya S."/>
            <person name="Fitzgerald M."/>
            <person name="Haas B."/>
            <person name="Abouelleil A."/>
            <person name="Alvarado L."/>
            <person name="Arachchi H.M."/>
            <person name="Berlin A.M."/>
            <person name="Chapman S.B."/>
            <person name="Dewar J."/>
            <person name="Goldberg J."/>
            <person name="Griggs A."/>
            <person name="Gujja S."/>
            <person name="Hansen M."/>
            <person name="Howarth C."/>
            <person name="Imamovic A."/>
            <person name="Larimer J."/>
            <person name="McCowan C."/>
            <person name="Murphy C."/>
            <person name="Neiman D."/>
            <person name="Pearson M."/>
            <person name="Priest M."/>
            <person name="Roberts A."/>
            <person name="Saif S."/>
            <person name="Shea T."/>
            <person name="Sisk P."/>
            <person name="Sykes S."/>
            <person name="Wortman J."/>
            <person name="Nusbaum C."/>
            <person name="Birren B."/>
        </authorList>
    </citation>
    <scope>NUCLEOTIDE SEQUENCE [LARGE SCALE GENOMIC DNA]</scope>
    <source>
        <strain evidence="1 3">ATCC BAA-350</strain>
    </source>
</reference>
<dbReference type="Proteomes" id="UP000013750">
    <property type="component" value="Unassembled WGS sequence"/>
</dbReference>
<dbReference type="EMBL" id="ASWH01000001">
    <property type="protein sequence ID" value="EOW83357.1"/>
    <property type="molecule type" value="Genomic_DNA"/>
</dbReference>
<dbReference type="EMBL" id="AJDQ01000006">
    <property type="protein sequence ID" value="EOI57069.1"/>
    <property type="molecule type" value="Genomic_DNA"/>
</dbReference>
<dbReference type="PATRIC" id="fig|1158614.3.peg.1292"/>
<reference evidence="2 4" key="2">
    <citation type="submission" date="2013-03" db="EMBL/GenBank/DDBJ databases">
        <title>The Genome Sequence of Enterococcus gilvus ATCC BAA-350 (PacBio/Illumina hybrid assembly).</title>
        <authorList>
            <consortium name="The Broad Institute Genomics Platform"/>
            <consortium name="The Broad Institute Genome Sequencing Center for Infectious Disease"/>
            <person name="Earl A."/>
            <person name="Russ C."/>
            <person name="Gilmore M."/>
            <person name="Surin D."/>
            <person name="Walker B."/>
            <person name="Young S."/>
            <person name="Zeng Q."/>
            <person name="Gargeya S."/>
            <person name="Fitzgerald M."/>
            <person name="Haas B."/>
            <person name="Abouelleil A."/>
            <person name="Allen A.W."/>
            <person name="Alvarado L."/>
            <person name="Arachchi H.M."/>
            <person name="Berlin A.M."/>
            <person name="Chapman S.B."/>
            <person name="Gainer-Dewar J."/>
            <person name="Goldberg J."/>
            <person name="Griggs A."/>
            <person name="Gujja S."/>
            <person name="Hansen M."/>
            <person name="Howarth C."/>
            <person name="Imamovic A."/>
            <person name="Ireland A."/>
            <person name="Larimer J."/>
            <person name="McCowan C."/>
            <person name="Murphy C."/>
            <person name="Pearson M."/>
            <person name="Poon T.W."/>
            <person name="Priest M."/>
            <person name="Roberts A."/>
            <person name="Saif S."/>
            <person name="Shea T."/>
            <person name="Sisk P."/>
            <person name="Sykes S."/>
            <person name="Wortman J."/>
            <person name="Nusbaum C."/>
            <person name="Birren B."/>
        </authorList>
    </citation>
    <scope>NUCLEOTIDE SEQUENCE [LARGE SCALE GENOMIC DNA]</scope>
    <source>
        <strain evidence="2 4">ATCC BAA-350</strain>
    </source>
</reference>
<evidence type="ECO:0000313" key="2">
    <source>
        <dbReference type="EMBL" id="EOW83357.1"/>
    </source>
</evidence>
<accession>R2XQC9</accession>
<evidence type="ECO:0000313" key="1">
    <source>
        <dbReference type="EMBL" id="EOI57069.1"/>
    </source>
</evidence>
<dbReference type="Proteomes" id="UP000014160">
    <property type="component" value="Unassembled WGS sequence"/>
</dbReference>
<evidence type="ECO:0000313" key="3">
    <source>
        <dbReference type="Proteomes" id="UP000013750"/>
    </source>
</evidence>
<protein>
    <submittedName>
        <fullName evidence="1">Uncharacterized protein</fullName>
    </submittedName>
</protein>
<dbReference type="HOGENOM" id="CLU_1292743_0_0_9"/>
<keyword evidence="4" id="KW-1185">Reference proteome</keyword>
<sequence length="213" mass="24562">MKRKQHYIMKKNTKLKWMILFLLAIIILLLASIFLNIYAQSDSDSRENTLVTTSNISEQTTPSEKQSVEENYPYSVSFDTDHMYKGEFSNEWEYSLSTQSHTGEILVRARPKDYPDPKAHMEEKAVFVPQTIDTKKIQISENGLQKEVKVNTELKLSPSRNAASLDFFTPFNGNDTKVFAYYMKNGHLALAFTPANPEGYQVIVYKIIEFVRI</sequence>
<dbReference type="RefSeq" id="WP_010779702.1">
    <property type="nucleotide sequence ID" value="NZ_ASWH01000001.1"/>
</dbReference>
<comment type="caution">
    <text evidence="1">The sequence shown here is derived from an EMBL/GenBank/DDBJ whole genome shotgun (WGS) entry which is preliminary data.</text>
</comment>
<dbReference type="eggNOG" id="ENOG5032HFD">
    <property type="taxonomic scope" value="Bacteria"/>
</dbReference>
<proteinExistence type="predicted"/>
<name>R2XQC9_9ENTE</name>
<gene>
    <name evidence="2" type="ORF">I592_02684</name>
    <name evidence="1" type="ORF">UKC_01283</name>
</gene>